<feature type="compositionally biased region" description="Basic residues" evidence="1">
    <location>
        <begin position="1"/>
        <end position="11"/>
    </location>
</feature>
<evidence type="ECO:0000313" key="4">
    <source>
        <dbReference type="Proteomes" id="UP000260943"/>
    </source>
</evidence>
<name>A0A3E4QTH4_9ACTN</name>
<dbReference type="AlphaFoldDB" id="A0A3E4QTH4"/>
<comment type="caution">
    <text evidence="3">The sequence shown here is derived from an EMBL/GenBank/DDBJ whole genome shotgun (WGS) entry which is preliminary data.</text>
</comment>
<proteinExistence type="predicted"/>
<organism evidence="3 4">
    <name type="scientific">Collinsella tanakaei</name>
    <dbReference type="NCBI Taxonomy" id="626935"/>
    <lineage>
        <taxon>Bacteria</taxon>
        <taxon>Bacillati</taxon>
        <taxon>Actinomycetota</taxon>
        <taxon>Coriobacteriia</taxon>
        <taxon>Coriobacteriales</taxon>
        <taxon>Coriobacteriaceae</taxon>
        <taxon>Collinsella</taxon>
    </lineage>
</organism>
<evidence type="ECO:0000259" key="2">
    <source>
        <dbReference type="Pfam" id="PF01610"/>
    </source>
</evidence>
<dbReference type="Pfam" id="PF01610">
    <property type="entry name" value="DDE_Tnp_ISL3"/>
    <property type="match status" value="1"/>
</dbReference>
<protein>
    <recommendedName>
        <fullName evidence="2">Transposase IS204/IS1001/IS1096/IS1165 DDE domain-containing protein</fullName>
    </recommendedName>
</protein>
<dbReference type="InterPro" id="IPR002560">
    <property type="entry name" value="Transposase_DDE"/>
</dbReference>
<feature type="region of interest" description="Disordered" evidence="1">
    <location>
        <begin position="1"/>
        <end position="45"/>
    </location>
</feature>
<dbReference type="Proteomes" id="UP000260943">
    <property type="component" value="Unassembled WGS sequence"/>
</dbReference>
<gene>
    <name evidence="3" type="ORF">DXC81_05650</name>
</gene>
<dbReference type="PANTHER" id="PTHR33498">
    <property type="entry name" value="TRANSPOSASE FOR INSERTION SEQUENCE ELEMENT IS1557"/>
    <property type="match status" value="1"/>
</dbReference>
<dbReference type="PANTHER" id="PTHR33498:SF1">
    <property type="entry name" value="TRANSPOSASE FOR INSERTION SEQUENCE ELEMENT IS1557"/>
    <property type="match status" value="1"/>
</dbReference>
<feature type="compositionally biased region" description="Low complexity" evidence="1">
    <location>
        <begin position="14"/>
        <end position="32"/>
    </location>
</feature>
<feature type="domain" description="Transposase IS204/IS1001/IS1096/IS1165 DDE" evidence="2">
    <location>
        <begin position="45"/>
        <end position="142"/>
    </location>
</feature>
<dbReference type="InterPro" id="IPR047951">
    <property type="entry name" value="Transpos_ISL3"/>
</dbReference>
<accession>A0A3E4QTH4</accession>
<dbReference type="EMBL" id="QSRJ01000005">
    <property type="protein sequence ID" value="RGL10515.1"/>
    <property type="molecule type" value="Genomic_DNA"/>
</dbReference>
<feature type="compositionally biased region" description="Basic residues" evidence="1">
    <location>
        <begin position="33"/>
        <end position="42"/>
    </location>
</feature>
<reference evidence="3 4" key="1">
    <citation type="submission" date="2018-08" db="EMBL/GenBank/DDBJ databases">
        <title>A genome reference for cultivated species of the human gut microbiota.</title>
        <authorList>
            <person name="Zou Y."/>
            <person name="Xue W."/>
            <person name="Luo G."/>
        </authorList>
    </citation>
    <scope>NUCLEOTIDE SEQUENCE [LARGE SCALE GENOMIC DNA]</scope>
    <source>
        <strain evidence="3 4">TF08-14</strain>
    </source>
</reference>
<sequence length="161" mass="18228">MHINTRARRPARTPPRGSRASGSRCSRTPRTLARGRPRRSGRPVRSGTALWRGYLLKEELRAVFRGDPADARASLDRWLSWACRCRIPQFVELSRKVRRKREGVLRSIELGVSNARVEAVSNKIKVAVRQGYGFRNIDNLIALVMLRYSDLRPALPGRAAA</sequence>
<evidence type="ECO:0000313" key="3">
    <source>
        <dbReference type="EMBL" id="RGL10515.1"/>
    </source>
</evidence>
<evidence type="ECO:0000256" key="1">
    <source>
        <dbReference type="SAM" id="MobiDB-lite"/>
    </source>
</evidence>